<comment type="subcellular location">
    <subcellularLocation>
        <location evidence="1 14">Cytoplasm</location>
    </subcellularLocation>
</comment>
<comment type="caution">
    <text evidence="14">Lacks conserved residue(s) required for the propagation of feature annotation.</text>
</comment>
<feature type="binding site" evidence="14">
    <location>
        <begin position="26"/>
        <end position="33"/>
    </location>
    <ligand>
        <name>ATP</name>
        <dbReference type="ChEBI" id="CHEBI:30616"/>
    </ligand>
</feature>
<dbReference type="EMBL" id="CP018632">
    <property type="protein sequence ID" value="ASJ74985.1"/>
    <property type="molecule type" value="Genomic_DNA"/>
</dbReference>
<comment type="similarity">
    <text evidence="2 14">Belongs to the MnmA/TRMU family.</text>
</comment>
<comment type="catalytic activity">
    <reaction evidence="13 14">
        <text>S-sulfanyl-L-cysteinyl-[protein] + uridine(34) in tRNA + AH2 + ATP = 2-thiouridine(34) in tRNA + L-cysteinyl-[protein] + A + AMP + diphosphate + H(+)</text>
        <dbReference type="Rhea" id="RHEA:47032"/>
        <dbReference type="Rhea" id="RHEA-COMP:10131"/>
        <dbReference type="Rhea" id="RHEA-COMP:11726"/>
        <dbReference type="Rhea" id="RHEA-COMP:11727"/>
        <dbReference type="Rhea" id="RHEA-COMP:11728"/>
        <dbReference type="ChEBI" id="CHEBI:13193"/>
        <dbReference type="ChEBI" id="CHEBI:15378"/>
        <dbReference type="ChEBI" id="CHEBI:17499"/>
        <dbReference type="ChEBI" id="CHEBI:29950"/>
        <dbReference type="ChEBI" id="CHEBI:30616"/>
        <dbReference type="ChEBI" id="CHEBI:33019"/>
        <dbReference type="ChEBI" id="CHEBI:61963"/>
        <dbReference type="ChEBI" id="CHEBI:65315"/>
        <dbReference type="ChEBI" id="CHEBI:87170"/>
        <dbReference type="ChEBI" id="CHEBI:456215"/>
        <dbReference type="EC" id="2.8.1.13"/>
    </reaction>
</comment>
<keyword evidence="5 14" id="KW-0963">Cytoplasm</keyword>
<dbReference type="FunFam" id="3.40.50.620:FF:000004">
    <property type="entry name" value="tRNA-specific 2-thiouridylase MnmA"/>
    <property type="match status" value="1"/>
</dbReference>
<dbReference type="Gene3D" id="2.40.30.10">
    <property type="entry name" value="Translation factors"/>
    <property type="match status" value="1"/>
</dbReference>
<evidence type="ECO:0000256" key="9">
    <source>
        <dbReference type="ARBA" id="ARBA00022741"/>
    </source>
</evidence>
<comment type="function">
    <text evidence="14">Catalyzes the 2-thiolation of uridine at the wobble position (U34) of tRNA, leading to the formation of s(2)U34.</text>
</comment>
<dbReference type="FunFam" id="2.40.30.10:FF:000023">
    <property type="entry name" value="tRNA-specific 2-thiouridylase MnmA"/>
    <property type="match status" value="1"/>
</dbReference>
<feature type="binding site" evidence="14">
    <location>
        <position position="52"/>
    </location>
    <ligand>
        <name>ATP</name>
        <dbReference type="ChEBI" id="CHEBI:30616"/>
    </ligand>
</feature>
<dbReference type="FunFam" id="2.30.30.280:FF:000001">
    <property type="entry name" value="tRNA-specific 2-thiouridylase MnmA"/>
    <property type="match status" value="1"/>
</dbReference>
<keyword evidence="6 14" id="KW-0820">tRNA-binding</keyword>
<dbReference type="GO" id="GO:0002143">
    <property type="term" value="P:tRNA wobble position uridine thiolation"/>
    <property type="evidence" value="ECO:0007669"/>
    <property type="project" value="TreeGrafter"/>
</dbReference>
<dbReference type="Pfam" id="PF20258">
    <property type="entry name" value="tRNA_Me_trans_C"/>
    <property type="match status" value="1"/>
</dbReference>
<protein>
    <recommendedName>
        <fullName evidence="4 14">tRNA-specific 2-thiouridylase MnmA</fullName>
        <ecNumber evidence="3 14">2.8.1.13</ecNumber>
    </recommendedName>
</protein>
<dbReference type="PANTHER" id="PTHR11933">
    <property type="entry name" value="TRNA 5-METHYLAMINOMETHYL-2-THIOURIDYLATE -METHYLTRANSFERASE"/>
    <property type="match status" value="1"/>
</dbReference>
<keyword evidence="18" id="KW-1185">Reference proteome</keyword>
<evidence type="ECO:0000313" key="18">
    <source>
        <dbReference type="Proteomes" id="UP000250079"/>
    </source>
</evidence>
<dbReference type="Gene3D" id="2.30.30.280">
    <property type="entry name" value="Adenine nucleotide alpha hydrolases-like domains"/>
    <property type="match status" value="1"/>
</dbReference>
<evidence type="ECO:0000256" key="14">
    <source>
        <dbReference type="HAMAP-Rule" id="MF_00144"/>
    </source>
</evidence>
<feature type="region of interest" description="Interaction with target base in tRNA" evidence="14">
    <location>
        <begin position="110"/>
        <end position="112"/>
    </location>
</feature>
<evidence type="ECO:0000256" key="7">
    <source>
        <dbReference type="ARBA" id="ARBA00022679"/>
    </source>
</evidence>
<dbReference type="Pfam" id="PF20259">
    <property type="entry name" value="tRNA_Me_trans_M"/>
    <property type="match status" value="1"/>
</dbReference>
<dbReference type="InterPro" id="IPR004506">
    <property type="entry name" value="MnmA-like"/>
</dbReference>
<keyword evidence="12" id="KW-1015">Disulfide bond</keyword>
<dbReference type="InterPro" id="IPR046884">
    <property type="entry name" value="MnmA-like_central"/>
</dbReference>
<dbReference type="NCBIfam" id="NF001138">
    <property type="entry name" value="PRK00143.1"/>
    <property type="match status" value="1"/>
</dbReference>
<dbReference type="CDD" id="cd01998">
    <property type="entry name" value="MnmA_TRMU-like"/>
    <property type="match status" value="1"/>
</dbReference>
<evidence type="ECO:0000259" key="16">
    <source>
        <dbReference type="Pfam" id="PF20259"/>
    </source>
</evidence>
<dbReference type="SUPFAM" id="SSF52402">
    <property type="entry name" value="Adenine nucleotide alpha hydrolases-like"/>
    <property type="match status" value="1"/>
</dbReference>
<dbReference type="InterPro" id="IPR014729">
    <property type="entry name" value="Rossmann-like_a/b/a_fold"/>
</dbReference>
<dbReference type="GO" id="GO:0000049">
    <property type="term" value="F:tRNA binding"/>
    <property type="evidence" value="ECO:0007669"/>
    <property type="project" value="UniProtKB-KW"/>
</dbReference>
<dbReference type="Gene3D" id="3.40.50.620">
    <property type="entry name" value="HUPs"/>
    <property type="match status" value="1"/>
</dbReference>
<dbReference type="Pfam" id="PF03054">
    <property type="entry name" value="tRNA_Me_trans"/>
    <property type="match status" value="1"/>
</dbReference>
<evidence type="ECO:0000256" key="2">
    <source>
        <dbReference type="ARBA" id="ARBA00006191"/>
    </source>
</evidence>
<feature type="active site" description="Nucleophile" evidence="14">
    <location>
        <position position="115"/>
    </location>
</feature>
<dbReference type="InterPro" id="IPR023382">
    <property type="entry name" value="MnmA-like_central_sf"/>
</dbReference>
<evidence type="ECO:0000256" key="12">
    <source>
        <dbReference type="ARBA" id="ARBA00023157"/>
    </source>
</evidence>
<dbReference type="InterPro" id="IPR046885">
    <property type="entry name" value="MnmA-like_C"/>
</dbReference>
<keyword evidence="9 14" id="KW-0547">Nucleotide-binding</keyword>
<dbReference type="GO" id="GO:0005524">
    <property type="term" value="F:ATP binding"/>
    <property type="evidence" value="ECO:0007669"/>
    <property type="project" value="UniProtKB-KW"/>
</dbReference>
<evidence type="ECO:0000256" key="1">
    <source>
        <dbReference type="ARBA" id="ARBA00004496"/>
    </source>
</evidence>
<evidence type="ECO:0000256" key="8">
    <source>
        <dbReference type="ARBA" id="ARBA00022694"/>
    </source>
</evidence>
<keyword evidence="8 14" id="KW-0819">tRNA processing</keyword>
<evidence type="ECO:0000259" key="15">
    <source>
        <dbReference type="Pfam" id="PF20258"/>
    </source>
</evidence>
<feature type="region of interest" description="Interaction with tRNA" evidence="14">
    <location>
        <begin position="161"/>
        <end position="163"/>
    </location>
</feature>
<sequence length="376" mass="41849">MNPTVDPSHLAAQFRQDRQQMHVIVGMSGGVDSSVAALLLKQQGYQVSGIFMQNWEDDDEHCTARQDYRDAASVAARLGIKLTTVNFSDEYWERVFAHFLEEYSAGRTPNPDILCNKEIKFKAFLDHARDQGADAIATGHYVRSGGDNESVALLRGLDTNKDQSYFLYTLNQEQLRPSLFPIGEMEKPKVRELAQQAGFHVHSKKDSTGICFIGERKFSSFLAEYLPAQPGDIVNDNGDLMGRHNGLMFYTLGQRQGLGIGGMSNSDESPWYVLDKNLGENRLVVGQGHNHPTLFRSELQAHNVHWVHGQPSASSFRCTAKVRYRQQDQAATVTVREDGTLHIDFDEAVRAATPGQSLVLYDQQVCLGGAIISDLA</sequence>
<feature type="domain" description="tRNA-specific 2-thiouridylase MnmA-like C-terminal" evidence="15">
    <location>
        <begin position="297"/>
        <end position="372"/>
    </location>
</feature>
<evidence type="ECO:0000256" key="6">
    <source>
        <dbReference type="ARBA" id="ARBA00022555"/>
    </source>
</evidence>
<dbReference type="GO" id="GO:0005737">
    <property type="term" value="C:cytoplasm"/>
    <property type="evidence" value="ECO:0007669"/>
    <property type="project" value="UniProtKB-SubCell"/>
</dbReference>
<feature type="active site" description="Cysteine persulfide intermediate" evidence="14">
    <location>
        <position position="211"/>
    </location>
</feature>
<dbReference type="EC" id="2.8.1.13" evidence="3 14"/>
<dbReference type="HAMAP" id="MF_00144">
    <property type="entry name" value="tRNA_thiouridyl_MnmA"/>
    <property type="match status" value="1"/>
</dbReference>
<evidence type="ECO:0000256" key="4">
    <source>
        <dbReference type="ARBA" id="ARBA00013805"/>
    </source>
</evidence>
<name>A0A2Z2NX11_9GAMM</name>
<evidence type="ECO:0000256" key="13">
    <source>
        <dbReference type="ARBA" id="ARBA00051542"/>
    </source>
</evidence>
<dbReference type="Proteomes" id="UP000250079">
    <property type="component" value="Chromosome"/>
</dbReference>
<proteinExistence type="inferred from homology"/>
<dbReference type="PANTHER" id="PTHR11933:SF5">
    <property type="entry name" value="MITOCHONDRIAL TRNA-SPECIFIC 2-THIOURIDYLASE 1"/>
    <property type="match status" value="1"/>
</dbReference>
<evidence type="ECO:0000313" key="17">
    <source>
        <dbReference type="EMBL" id="ASJ74985.1"/>
    </source>
</evidence>
<feature type="site" description="Interaction with tRNA" evidence="14">
    <location>
        <position position="356"/>
    </location>
</feature>
<dbReference type="GO" id="GO:0103016">
    <property type="term" value="F:tRNA-uridine 2-sulfurtransferase activity"/>
    <property type="evidence" value="ECO:0007669"/>
    <property type="project" value="UniProtKB-EC"/>
</dbReference>
<dbReference type="NCBIfam" id="TIGR00420">
    <property type="entry name" value="trmU"/>
    <property type="match status" value="1"/>
</dbReference>
<evidence type="ECO:0000256" key="5">
    <source>
        <dbReference type="ARBA" id="ARBA00022490"/>
    </source>
</evidence>
<feature type="site" description="Interaction with tRNA" evidence="14">
    <location>
        <position position="140"/>
    </location>
</feature>
<dbReference type="OrthoDB" id="9800696at2"/>
<evidence type="ECO:0000256" key="3">
    <source>
        <dbReference type="ARBA" id="ARBA00011949"/>
    </source>
</evidence>
<reference evidence="17 18" key="1">
    <citation type="submission" date="2016-12" db="EMBL/GenBank/DDBJ databases">
        <authorList>
            <person name="Song W.-J."/>
            <person name="Kurnit D.M."/>
        </authorList>
    </citation>
    <scope>NUCLEOTIDE SEQUENCE [LARGE SCALE GENOMIC DNA]</scope>
    <source>
        <strain evidence="17 18">IMCC3135</strain>
    </source>
</reference>
<dbReference type="RefSeq" id="WP_088919950.1">
    <property type="nucleotide sequence ID" value="NZ_CP018632.1"/>
</dbReference>
<keyword evidence="10 14" id="KW-0067">ATP-binding</keyword>
<keyword evidence="11 14" id="KW-0694">RNA-binding</keyword>
<evidence type="ECO:0000256" key="11">
    <source>
        <dbReference type="ARBA" id="ARBA00022884"/>
    </source>
</evidence>
<gene>
    <name evidence="14 17" type="primary">mnmA</name>
    <name evidence="17" type="ORF">IMCC3135_24590</name>
</gene>
<accession>A0A2Z2NX11</accession>
<organism evidence="17 18">
    <name type="scientific">Granulosicoccus antarcticus IMCC3135</name>
    <dbReference type="NCBI Taxonomy" id="1192854"/>
    <lineage>
        <taxon>Bacteria</taxon>
        <taxon>Pseudomonadati</taxon>
        <taxon>Pseudomonadota</taxon>
        <taxon>Gammaproteobacteria</taxon>
        <taxon>Chromatiales</taxon>
        <taxon>Granulosicoccaceae</taxon>
        <taxon>Granulosicoccus</taxon>
    </lineage>
</organism>
<feature type="region of interest" description="Interaction with tRNA" evidence="14">
    <location>
        <begin position="323"/>
        <end position="324"/>
    </location>
</feature>
<dbReference type="KEGG" id="gai:IMCC3135_24590"/>
<evidence type="ECO:0000256" key="10">
    <source>
        <dbReference type="ARBA" id="ARBA00022840"/>
    </source>
</evidence>
<dbReference type="AlphaFoldDB" id="A0A2Z2NX11"/>
<keyword evidence="7 14" id="KW-0808">Transferase</keyword>
<feature type="binding site" evidence="14">
    <location>
        <position position="139"/>
    </location>
    <ligand>
        <name>ATP</name>
        <dbReference type="ChEBI" id="CHEBI:30616"/>
    </ligand>
</feature>
<feature type="domain" description="tRNA-specific 2-thiouridylase MnmA-like central" evidence="16">
    <location>
        <begin position="220"/>
        <end position="287"/>
    </location>
</feature>